<dbReference type="Pfam" id="PF01051">
    <property type="entry name" value="Rep3_N"/>
    <property type="match status" value="1"/>
</dbReference>
<dbReference type="InterPro" id="IPR000525">
    <property type="entry name" value="Initiator_Rep_WH1"/>
</dbReference>
<feature type="compositionally biased region" description="Basic and acidic residues" evidence="2">
    <location>
        <begin position="16"/>
        <end position="28"/>
    </location>
</feature>
<dbReference type="OrthoDB" id="9122127at2"/>
<dbReference type="AlphaFoldDB" id="A0A2S9K054"/>
<keyword evidence="5" id="KW-1185">Reference proteome</keyword>
<reference evidence="4 5" key="1">
    <citation type="submission" date="2018-03" db="EMBL/GenBank/DDBJ databases">
        <title>Comparative genomics illustrates the genes involved in a hyperalkaliphilic mechanisms of Serpentinomonas isolated from highly-alkaline calcium-rich serpentinized springs.</title>
        <authorList>
            <person name="Suzuki S."/>
            <person name="Ishii S."/>
            <person name="Walworth N."/>
            <person name="Bird L."/>
            <person name="Kuenen J.G."/>
            <person name="Nealson K.H."/>
        </authorList>
    </citation>
    <scope>NUCLEOTIDE SEQUENCE [LARGE SCALE GENOMIC DNA]</scope>
    <source>
        <strain evidence="4 5">P1</strain>
    </source>
</reference>
<dbReference type="SUPFAM" id="SSF46785">
    <property type="entry name" value="Winged helix' DNA-binding domain"/>
    <property type="match status" value="2"/>
</dbReference>
<accession>A0A2S9K054</accession>
<organism evidence="4 5">
    <name type="scientific">Malikia granosa</name>
    <dbReference type="NCBI Taxonomy" id="263067"/>
    <lineage>
        <taxon>Bacteria</taxon>
        <taxon>Pseudomonadati</taxon>
        <taxon>Pseudomonadota</taxon>
        <taxon>Betaproteobacteria</taxon>
        <taxon>Burkholderiales</taxon>
        <taxon>Comamonadaceae</taxon>
        <taxon>Malikia</taxon>
    </lineage>
</organism>
<protein>
    <submittedName>
        <fullName evidence="4">Replication initiation protein</fullName>
    </submittedName>
</protein>
<dbReference type="Pfam" id="PF21205">
    <property type="entry name" value="Rep3_C"/>
    <property type="match status" value="1"/>
</dbReference>
<evidence type="ECO:0000313" key="5">
    <source>
        <dbReference type="Proteomes" id="UP000238589"/>
    </source>
</evidence>
<dbReference type="GO" id="GO:0003887">
    <property type="term" value="F:DNA-directed DNA polymerase activity"/>
    <property type="evidence" value="ECO:0007669"/>
    <property type="project" value="InterPro"/>
</dbReference>
<dbReference type="EMBL" id="PVLQ01000150">
    <property type="protein sequence ID" value="PRD63823.1"/>
    <property type="molecule type" value="Genomic_DNA"/>
</dbReference>
<comment type="caution">
    <text evidence="4">The sequence shown here is derived from an EMBL/GenBank/DDBJ whole genome shotgun (WGS) entry which is preliminary data.</text>
</comment>
<evidence type="ECO:0000256" key="2">
    <source>
        <dbReference type="SAM" id="MobiDB-lite"/>
    </source>
</evidence>
<sequence>MRGYADNPQGVSQMDKGMDTDTDTDTRASLHGQPLAFLPHHQEEAEQAARGIGGSLTMSRALAESAHGLTLNEARVMMLAMRCVDPRLTPFKYARNGYVKVRVTAAEFAQLADMKVPADGYTPRAAYEGLKAACEKLYERTASWTDGKRKVHMRWVWKATYHEGEAWAEVCFAPDMTQHIFMLGEKFVRYRLELARGLRSVYSTNLLRLLMTQKDTGYKTITLEDFRASMEVPPTYRYADIKRYAIVPAVKELNEKADLLITWGETKRGRAVYSLQFKFKFMTHDSLDDQALEQARPTEATQEVFPELSA</sequence>
<dbReference type="InterPro" id="IPR036390">
    <property type="entry name" value="WH_DNA-bd_sf"/>
</dbReference>
<dbReference type="InterPro" id="IPR036388">
    <property type="entry name" value="WH-like_DNA-bd_sf"/>
</dbReference>
<proteinExistence type="inferred from homology"/>
<evidence type="ECO:0000259" key="3">
    <source>
        <dbReference type="Pfam" id="PF01051"/>
    </source>
</evidence>
<evidence type="ECO:0000313" key="4">
    <source>
        <dbReference type="EMBL" id="PRD63823.1"/>
    </source>
</evidence>
<comment type="similarity">
    <text evidence="1">Belongs to the initiator RepB protein family.</text>
</comment>
<feature type="domain" description="Initiator Rep protein WH1" evidence="3">
    <location>
        <begin position="57"/>
        <end position="211"/>
    </location>
</feature>
<gene>
    <name evidence="4" type="ORF">C6P64_17685</name>
</gene>
<name>A0A2S9K054_9BURK</name>
<dbReference type="GO" id="GO:0006270">
    <property type="term" value="P:DNA replication initiation"/>
    <property type="evidence" value="ECO:0007669"/>
    <property type="project" value="InterPro"/>
</dbReference>
<dbReference type="Proteomes" id="UP000238589">
    <property type="component" value="Unassembled WGS sequence"/>
</dbReference>
<dbReference type="Gene3D" id="1.10.10.10">
    <property type="entry name" value="Winged helix-like DNA-binding domain superfamily/Winged helix DNA-binding domain"/>
    <property type="match status" value="2"/>
</dbReference>
<feature type="region of interest" description="Disordered" evidence="2">
    <location>
        <begin position="1"/>
        <end position="28"/>
    </location>
</feature>
<evidence type="ECO:0000256" key="1">
    <source>
        <dbReference type="ARBA" id="ARBA00038283"/>
    </source>
</evidence>